<dbReference type="EnsemblMetazoa" id="XM_014406949.2">
    <property type="protein sequence ID" value="XP_014262435.1"/>
    <property type="gene ID" value="LOC106674308"/>
</dbReference>
<dbReference type="KEGG" id="clec:106674308"/>
<evidence type="ECO:0000313" key="3">
    <source>
        <dbReference type="EnsemblMetazoa" id="XP_014262435.1"/>
    </source>
</evidence>
<feature type="region of interest" description="Disordered" evidence="1">
    <location>
        <begin position="77"/>
        <end position="99"/>
    </location>
</feature>
<evidence type="ECO:0000256" key="2">
    <source>
        <dbReference type="SAM" id="SignalP"/>
    </source>
</evidence>
<evidence type="ECO:0008006" key="5">
    <source>
        <dbReference type="Google" id="ProtNLM"/>
    </source>
</evidence>
<gene>
    <name evidence="3" type="primary">106674308</name>
</gene>
<proteinExistence type="predicted"/>
<organism evidence="3 4">
    <name type="scientific">Cimex lectularius</name>
    <name type="common">Bed bug</name>
    <name type="synonym">Acanthia lectularia</name>
    <dbReference type="NCBI Taxonomy" id="79782"/>
    <lineage>
        <taxon>Eukaryota</taxon>
        <taxon>Metazoa</taxon>
        <taxon>Ecdysozoa</taxon>
        <taxon>Arthropoda</taxon>
        <taxon>Hexapoda</taxon>
        <taxon>Insecta</taxon>
        <taxon>Pterygota</taxon>
        <taxon>Neoptera</taxon>
        <taxon>Paraneoptera</taxon>
        <taxon>Hemiptera</taxon>
        <taxon>Heteroptera</taxon>
        <taxon>Panheteroptera</taxon>
        <taxon>Cimicomorpha</taxon>
        <taxon>Cimicidae</taxon>
        <taxon>Cimex</taxon>
    </lineage>
</organism>
<name>A0A8I6TI45_CIMLE</name>
<dbReference type="Proteomes" id="UP000494040">
    <property type="component" value="Unassembled WGS sequence"/>
</dbReference>
<reference evidence="3" key="1">
    <citation type="submission" date="2022-01" db="UniProtKB">
        <authorList>
            <consortium name="EnsemblMetazoa"/>
        </authorList>
    </citation>
    <scope>IDENTIFICATION</scope>
</reference>
<accession>A0A8I6TI45</accession>
<feature type="signal peptide" evidence="2">
    <location>
        <begin position="1"/>
        <end position="23"/>
    </location>
</feature>
<protein>
    <recommendedName>
        <fullName evidence="5">CCHamide</fullName>
    </recommendedName>
</protein>
<keyword evidence="4" id="KW-1185">Reference proteome</keyword>
<evidence type="ECO:0000256" key="1">
    <source>
        <dbReference type="SAM" id="MobiDB-lite"/>
    </source>
</evidence>
<keyword evidence="2" id="KW-0732">Signal</keyword>
<evidence type="ECO:0000313" key="4">
    <source>
        <dbReference type="Proteomes" id="UP000494040"/>
    </source>
</evidence>
<dbReference type="OrthoDB" id="6367990at2759"/>
<feature type="chain" id="PRO_5035263395" description="CCHamide" evidence="2">
    <location>
        <begin position="24"/>
        <end position="131"/>
    </location>
</feature>
<sequence length="131" mass="14684">MHHAYTLLVMASIVASAPTYASGSCLSYGHSCWGAHGKRSGNDETRWIISKLAPLPIQLQNRQAKLAQILLAQQNRAGSESDEDNIMMSEEPVREEVPEDKQVIIMEQPPRLFQLLKQFPRSLDAREAIIN</sequence>
<dbReference type="AlphaFoldDB" id="A0A8I6TI45"/>